<dbReference type="Proteomes" id="UP001215598">
    <property type="component" value="Unassembled WGS sequence"/>
</dbReference>
<dbReference type="AlphaFoldDB" id="A0AAD7IL04"/>
<evidence type="ECO:0008006" key="4">
    <source>
        <dbReference type="Google" id="ProtNLM"/>
    </source>
</evidence>
<protein>
    <recommendedName>
        <fullName evidence="4">Secreted protein</fullName>
    </recommendedName>
</protein>
<evidence type="ECO:0000313" key="3">
    <source>
        <dbReference type="Proteomes" id="UP001215598"/>
    </source>
</evidence>
<organism evidence="2 3">
    <name type="scientific">Mycena metata</name>
    <dbReference type="NCBI Taxonomy" id="1033252"/>
    <lineage>
        <taxon>Eukaryota</taxon>
        <taxon>Fungi</taxon>
        <taxon>Dikarya</taxon>
        <taxon>Basidiomycota</taxon>
        <taxon>Agaricomycotina</taxon>
        <taxon>Agaricomycetes</taxon>
        <taxon>Agaricomycetidae</taxon>
        <taxon>Agaricales</taxon>
        <taxon>Marasmiineae</taxon>
        <taxon>Mycenaceae</taxon>
        <taxon>Mycena</taxon>
    </lineage>
</organism>
<feature type="signal peptide" evidence="1">
    <location>
        <begin position="1"/>
        <end position="15"/>
    </location>
</feature>
<keyword evidence="1" id="KW-0732">Signal</keyword>
<evidence type="ECO:0000313" key="2">
    <source>
        <dbReference type="EMBL" id="KAJ7744593.1"/>
    </source>
</evidence>
<dbReference type="EMBL" id="JARKIB010000086">
    <property type="protein sequence ID" value="KAJ7744593.1"/>
    <property type="molecule type" value="Genomic_DNA"/>
</dbReference>
<sequence>MSLAALLPLFPSSSALSFTGFLKSFPSNPASLKASKCLDGLQGNPQVPTSAMRRHSSLSAFQPQDKVLQSYPQVLQSYPLVLQAASCHGASKHARSWCTVPGPSLL</sequence>
<comment type="caution">
    <text evidence="2">The sequence shown here is derived from an EMBL/GenBank/DDBJ whole genome shotgun (WGS) entry which is preliminary data.</text>
</comment>
<name>A0AAD7IL04_9AGAR</name>
<feature type="chain" id="PRO_5042117410" description="Secreted protein" evidence="1">
    <location>
        <begin position="16"/>
        <end position="106"/>
    </location>
</feature>
<evidence type="ECO:0000256" key="1">
    <source>
        <dbReference type="SAM" id="SignalP"/>
    </source>
</evidence>
<reference evidence="2" key="1">
    <citation type="submission" date="2023-03" db="EMBL/GenBank/DDBJ databases">
        <title>Massive genome expansion in bonnet fungi (Mycena s.s.) driven by repeated elements and novel gene families across ecological guilds.</title>
        <authorList>
            <consortium name="Lawrence Berkeley National Laboratory"/>
            <person name="Harder C.B."/>
            <person name="Miyauchi S."/>
            <person name="Viragh M."/>
            <person name="Kuo A."/>
            <person name="Thoen E."/>
            <person name="Andreopoulos B."/>
            <person name="Lu D."/>
            <person name="Skrede I."/>
            <person name="Drula E."/>
            <person name="Henrissat B."/>
            <person name="Morin E."/>
            <person name="Kohler A."/>
            <person name="Barry K."/>
            <person name="LaButti K."/>
            <person name="Morin E."/>
            <person name="Salamov A."/>
            <person name="Lipzen A."/>
            <person name="Mereny Z."/>
            <person name="Hegedus B."/>
            <person name="Baldrian P."/>
            <person name="Stursova M."/>
            <person name="Weitz H."/>
            <person name="Taylor A."/>
            <person name="Grigoriev I.V."/>
            <person name="Nagy L.G."/>
            <person name="Martin F."/>
            <person name="Kauserud H."/>
        </authorList>
    </citation>
    <scope>NUCLEOTIDE SEQUENCE</scope>
    <source>
        <strain evidence="2">CBHHK182m</strain>
    </source>
</reference>
<keyword evidence="3" id="KW-1185">Reference proteome</keyword>
<gene>
    <name evidence="2" type="ORF">B0H16DRAFT_1559563</name>
</gene>
<accession>A0AAD7IL04</accession>
<proteinExistence type="predicted"/>